<keyword evidence="2" id="KW-1185">Reference proteome</keyword>
<comment type="caution">
    <text evidence="1">The sequence shown here is derived from an EMBL/GenBank/DDBJ whole genome shotgun (WGS) entry which is preliminary data.</text>
</comment>
<dbReference type="InterPro" id="IPR037010">
    <property type="entry name" value="VitB12-dep_Met_synth_activ_sf"/>
</dbReference>
<sequence length="229" mass="25876">MDTKVYQIPCAIDREDLLARLHIKPDSSYIGKVDQLIDEALKIGNPKIAYKLAFVDDKGDDFVVIEGIRFSSRILRVNMEDTFKAVPFVVTCGTELADWAQGYPDTFDNYIADGVMEAVLRSALEKSYARIDEEFNLGHAANMNPGSLPEWPLTEQEPLFQLLGDVQGLIGVELKSSFLMSPIKTESGIRFPKEGTFYNCQLCSREDNCPGRKAPFDKDLYKEKYLKKD</sequence>
<dbReference type="Proteomes" id="UP001524944">
    <property type="component" value="Unassembled WGS sequence"/>
</dbReference>
<organism evidence="1 2">
    <name type="scientific">Dehalobacterium formicoaceticum</name>
    <dbReference type="NCBI Taxonomy" id="51515"/>
    <lineage>
        <taxon>Bacteria</taxon>
        <taxon>Bacillati</taxon>
        <taxon>Bacillota</taxon>
        <taxon>Clostridia</taxon>
        <taxon>Eubacteriales</taxon>
        <taxon>Peptococcaceae</taxon>
        <taxon>Dehalobacterium</taxon>
    </lineage>
</organism>
<protein>
    <submittedName>
        <fullName evidence="1">Vitamin B12 dependent methionine synthase</fullName>
    </submittedName>
</protein>
<dbReference type="Gene3D" id="3.40.109.40">
    <property type="match status" value="1"/>
</dbReference>
<dbReference type="SUPFAM" id="SSF56507">
    <property type="entry name" value="Methionine synthase activation domain-like"/>
    <property type="match status" value="1"/>
</dbReference>
<name>A0ABT1Y5M4_9FIRM</name>
<accession>A0ABT1Y5M4</accession>
<evidence type="ECO:0000313" key="1">
    <source>
        <dbReference type="EMBL" id="MCR6546185.1"/>
    </source>
</evidence>
<proteinExistence type="predicted"/>
<dbReference type="RefSeq" id="WP_257913658.1">
    <property type="nucleotide sequence ID" value="NZ_JANPWE010000005.1"/>
</dbReference>
<evidence type="ECO:0000313" key="2">
    <source>
        <dbReference type="Proteomes" id="UP001524944"/>
    </source>
</evidence>
<dbReference type="EMBL" id="JANPWE010000005">
    <property type="protein sequence ID" value="MCR6546185.1"/>
    <property type="molecule type" value="Genomic_DNA"/>
</dbReference>
<gene>
    <name evidence="1" type="ORF">NVS47_11780</name>
</gene>
<reference evidence="1 2" key="1">
    <citation type="submission" date="2022-08" db="EMBL/GenBank/DDBJ databases">
        <title>Proteogenomics of the novel Dehalobacterium formicoaceticum strain EZ94 highlights a key role of methyltransferases during anaerobic dichloromethane degradation.</title>
        <authorList>
            <person name="Wasmund K."/>
        </authorList>
    </citation>
    <scope>NUCLEOTIDE SEQUENCE [LARGE SCALE GENOMIC DNA]</scope>
    <source>
        <strain evidence="1 2">EZ94</strain>
    </source>
</reference>